<dbReference type="Pfam" id="PF26640">
    <property type="entry name" value="DUF8212"/>
    <property type="match status" value="1"/>
</dbReference>
<evidence type="ECO:0000313" key="3">
    <source>
        <dbReference type="Proteomes" id="UP001174936"/>
    </source>
</evidence>
<accession>A0AA40CMJ8</accession>
<dbReference type="EMBL" id="JAULSV010000005">
    <property type="protein sequence ID" value="KAK0643927.1"/>
    <property type="molecule type" value="Genomic_DNA"/>
</dbReference>
<comment type="caution">
    <text evidence="2">The sequence shown here is derived from an EMBL/GenBank/DDBJ whole genome shotgun (WGS) entry which is preliminary data.</text>
</comment>
<proteinExistence type="predicted"/>
<evidence type="ECO:0000259" key="1">
    <source>
        <dbReference type="Pfam" id="PF26640"/>
    </source>
</evidence>
<dbReference type="InterPro" id="IPR058525">
    <property type="entry name" value="DUF8212"/>
</dbReference>
<dbReference type="Proteomes" id="UP001174936">
    <property type="component" value="Unassembled WGS sequence"/>
</dbReference>
<reference evidence="2" key="1">
    <citation type="submission" date="2023-06" db="EMBL/GenBank/DDBJ databases">
        <title>Genome-scale phylogeny and comparative genomics of the fungal order Sordariales.</title>
        <authorList>
            <consortium name="Lawrence Berkeley National Laboratory"/>
            <person name="Hensen N."/>
            <person name="Bonometti L."/>
            <person name="Westerberg I."/>
            <person name="Brannstrom I.O."/>
            <person name="Guillou S."/>
            <person name="Cros-Aarteil S."/>
            <person name="Calhoun S."/>
            <person name="Haridas S."/>
            <person name="Kuo A."/>
            <person name="Mondo S."/>
            <person name="Pangilinan J."/>
            <person name="Riley R."/>
            <person name="Labutti K."/>
            <person name="Andreopoulos B."/>
            <person name="Lipzen A."/>
            <person name="Chen C."/>
            <person name="Yanf M."/>
            <person name="Daum C."/>
            <person name="Ng V."/>
            <person name="Clum A."/>
            <person name="Steindorff A."/>
            <person name="Ohm R."/>
            <person name="Martin F."/>
            <person name="Silar P."/>
            <person name="Natvig D."/>
            <person name="Lalanne C."/>
            <person name="Gautier V."/>
            <person name="Ament-Velasquez S.L."/>
            <person name="Kruys A."/>
            <person name="Hutchinson M.I."/>
            <person name="Powell A.J."/>
            <person name="Barry K."/>
            <person name="Miller A.N."/>
            <person name="Grigoriev I.V."/>
            <person name="Debuchy R."/>
            <person name="Gladieux P."/>
            <person name="Thoren M.H."/>
            <person name="Johannesson H."/>
        </authorList>
    </citation>
    <scope>NUCLEOTIDE SEQUENCE</scope>
    <source>
        <strain evidence="2">SMH2532-1</strain>
    </source>
</reference>
<sequence length="214" mass="24615">MGVSSPDQYSNSEVCYAYLQDVPEPPSDMTKDWLHKEFTNARWFTRGWTLREMIAPRKLEFFSRGWCPIRSTSPFKRILEQRTRVPARVFGNQVSLQNMSIAQRMSWASERETTRAEDMAYCLMGLFNINMPMLYGEGDRAFIRLQEGIIKNSDDMSIFAWVTPMSKFSALSGLLASSPKLFATTGHVKWRANNNPPHEITNKGIKLPLKIVPR</sequence>
<feature type="domain" description="DUF8212" evidence="1">
    <location>
        <begin position="140"/>
        <end position="172"/>
    </location>
</feature>
<evidence type="ECO:0000313" key="2">
    <source>
        <dbReference type="EMBL" id="KAK0643927.1"/>
    </source>
</evidence>
<organism evidence="2 3">
    <name type="scientific">Cercophora newfieldiana</name>
    <dbReference type="NCBI Taxonomy" id="92897"/>
    <lineage>
        <taxon>Eukaryota</taxon>
        <taxon>Fungi</taxon>
        <taxon>Dikarya</taxon>
        <taxon>Ascomycota</taxon>
        <taxon>Pezizomycotina</taxon>
        <taxon>Sordariomycetes</taxon>
        <taxon>Sordariomycetidae</taxon>
        <taxon>Sordariales</taxon>
        <taxon>Lasiosphaeriaceae</taxon>
        <taxon>Cercophora</taxon>
    </lineage>
</organism>
<name>A0AA40CMJ8_9PEZI</name>
<protein>
    <recommendedName>
        <fullName evidence="1">DUF8212 domain-containing protein</fullName>
    </recommendedName>
</protein>
<gene>
    <name evidence="2" type="ORF">B0T16DRAFT_494862</name>
</gene>
<keyword evidence="3" id="KW-1185">Reference proteome</keyword>
<dbReference type="PANTHER" id="PTHR10622:SF10">
    <property type="entry name" value="HET DOMAIN-CONTAINING PROTEIN"/>
    <property type="match status" value="1"/>
</dbReference>
<dbReference type="AlphaFoldDB" id="A0AA40CMJ8"/>
<dbReference type="PANTHER" id="PTHR10622">
    <property type="entry name" value="HET DOMAIN-CONTAINING PROTEIN"/>
    <property type="match status" value="1"/>
</dbReference>